<dbReference type="EMBL" id="KD044425">
    <property type="protein sequence ID" value="EMS65459.1"/>
    <property type="molecule type" value="Genomic_DNA"/>
</dbReference>
<dbReference type="AlphaFoldDB" id="M8AWJ8"/>
<gene>
    <name evidence="1" type="ORF">TRIUR3_12221</name>
</gene>
<accession>M8AWJ8</accession>
<proteinExistence type="predicted"/>
<dbReference type="OMA" id="EPAVRQN"/>
<sequence length="80" mass="9386">MAMRQPHCSIFPRWRIWRQRQQGMGGEELPAGEEAHLTGGGLAAMEEERPDVVWPWWGRREPAVRQNRQKMGMGNEREED</sequence>
<organism evidence="1">
    <name type="scientific">Triticum urartu</name>
    <name type="common">Red wild einkorn</name>
    <name type="synonym">Crithodium urartu</name>
    <dbReference type="NCBI Taxonomy" id="4572"/>
    <lineage>
        <taxon>Eukaryota</taxon>
        <taxon>Viridiplantae</taxon>
        <taxon>Streptophyta</taxon>
        <taxon>Embryophyta</taxon>
        <taxon>Tracheophyta</taxon>
        <taxon>Spermatophyta</taxon>
        <taxon>Magnoliopsida</taxon>
        <taxon>Liliopsida</taxon>
        <taxon>Poales</taxon>
        <taxon>Poaceae</taxon>
        <taxon>BOP clade</taxon>
        <taxon>Pooideae</taxon>
        <taxon>Triticodae</taxon>
        <taxon>Triticeae</taxon>
        <taxon>Triticinae</taxon>
        <taxon>Triticum</taxon>
    </lineage>
</organism>
<evidence type="ECO:0000313" key="1">
    <source>
        <dbReference type="EMBL" id="EMS65459.1"/>
    </source>
</evidence>
<name>M8AWJ8_TRIUA</name>
<protein>
    <submittedName>
        <fullName evidence="1">Uncharacterized protein</fullName>
    </submittedName>
</protein>
<reference evidence="1" key="1">
    <citation type="journal article" date="2013" name="Nature">
        <title>Draft genome of the wheat A-genome progenitor Triticum urartu.</title>
        <authorList>
            <person name="Ling H.Q."/>
            <person name="Zhao S."/>
            <person name="Liu D."/>
            <person name="Wang J."/>
            <person name="Sun H."/>
            <person name="Zhang C."/>
            <person name="Fan H."/>
            <person name="Li D."/>
            <person name="Dong L."/>
            <person name="Tao Y."/>
            <person name="Gao C."/>
            <person name="Wu H."/>
            <person name="Li Y."/>
            <person name="Cui Y."/>
            <person name="Guo X."/>
            <person name="Zheng S."/>
            <person name="Wang B."/>
            <person name="Yu K."/>
            <person name="Liang Q."/>
            <person name="Yang W."/>
            <person name="Lou X."/>
            <person name="Chen J."/>
            <person name="Feng M."/>
            <person name="Jian J."/>
            <person name="Zhang X."/>
            <person name="Luo G."/>
            <person name="Jiang Y."/>
            <person name="Liu J."/>
            <person name="Wang Z."/>
            <person name="Sha Y."/>
            <person name="Zhang B."/>
            <person name="Wu H."/>
            <person name="Tang D."/>
            <person name="Shen Q."/>
            <person name="Xue P."/>
            <person name="Zou S."/>
            <person name="Wang X."/>
            <person name="Liu X."/>
            <person name="Wang F."/>
            <person name="Yang Y."/>
            <person name="An X."/>
            <person name="Dong Z."/>
            <person name="Zhang K."/>
            <person name="Zhang X."/>
            <person name="Luo M.C."/>
            <person name="Dvorak J."/>
            <person name="Tong Y."/>
            <person name="Wang J."/>
            <person name="Yang H."/>
            <person name="Li Z."/>
            <person name="Wang D."/>
            <person name="Zhang A."/>
            <person name="Wang J."/>
        </authorList>
    </citation>
    <scope>NUCLEOTIDE SEQUENCE</scope>
</reference>